<evidence type="ECO:0000313" key="1">
    <source>
        <dbReference type="EMBL" id="PWN03180.1"/>
    </source>
</evidence>
<sequence>MGMTLEWGRHYAMVEPSQFRVDYAINPFMDPAVQPDPQLATAQWQHLVETLRSLGSTVDVVPGRADSPDMVYAMNLGLAILRPEWEGAGRRSMVMSHMRFPQRRNETPSAQRWFETHGFATSYVGREGVGAHFEAGDAFPFGGDLVVGVGPRTDELALKHLAADLGVTVRGVKITHPGMYHLDLAFCPLDERRAIVCPDALEPTSAAALLALVPEPLVITEEEAIGTLCANSVVVGRTVVMPACPPRVREQLEAWGFEVVLVDVSEFHLGGGSIRCLTNPLDITLGRELEAVPGGRVVAPPAEEGFAA</sequence>
<dbReference type="PANTHER" id="PTHR47271:SF2">
    <property type="entry name" value="ARGININE DEIMINASE"/>
    <property type="match status" value="1"/>
</dbReference>
<dbReference type="GO" id="GO:0016990">
    <property type="term" value="F:arginine deiminase activity"/>
    <property type="evidence" value="ECO:0007669"/>
    <property type="project" value="TreeGrafter"/>
</dbReference>
<dbReference type="AlphaFoldDB" id="A0A316TFK2"/>
<dbReference type="Gene3D" id="3.75.10.10">
    <property type="entry name" value="L-arginine/glycine Amidinotransferase, Chain A"/>
    <property type="match status" value="1"/>
</dbReference>
<gene>
    <name evidence="1" type="ORF">DJ010_08635</name>
</gene>
<dbReference type="GO" id="GO:0019546">
    <property type="term" value="P:L-arginine deiminase pathway"/>
    <property type="evidence" value="ECO:0007669"/>
    <property type="project" value="TreeGrafter"/>
</dbReference>
<reference evidence="1 2" key="1">
    <citation type="submission" date="2018-05" db="EMBL/GenBank/DDBJ databases">
        <title>Nocardioides silvaticus genome.</title>
        <authorList>
            <person name="Li C."/>
            <person name="Wang G."/>
        </authorList>
    </citation>
    <scope>NUCLEOTIDE SEQUENCE [LARGE SCALE GENOMIC DNA]</scope>
    <source>
        <strain evidence="1 2">CCTCC AB 2018079</strain>
    </source>
</reference>
<dbReference type="Pfam" id="PF19420">
    <property type="entry name" value="DDAH_eukar"/>
    <property type="match status" value="1"/>
</dbReference>
<evidence type="ECO:0000313" key="2">
    <source>
        <dbReference type="Proteomes" id="UP000245507"/>
    </source>
</evidence>
<comment type="caution">
    <text evidence="1">The sequence shown here is derived from an EMBL/GenBank/DDBJ whole genome shotgun (WGS) entry which is preliminary data.</text>
</comment>
<dbReference type="Proteomes" id="UP000245507">
    <property type="component" value="Unassembled WGS sequence"/>
</dbReference>
<dbReference type="GO" id="GO:0016740">
    <property type="term" value="F:transferase activity"/>
    <property type="evidence" value="ECO:0007669"/>
    <property type="project" value="UniProtKB-KW"/>
</dbReference>
<accession>A0A316TFK2</accession>
<dbReference type="SUPFAM" id="SSF55909">
    <property type="entry name" value="Pentein"/>
    <property type="match status" value="1"/>
</dbReference>
<protein>
    <submittedName>
        <fullName evidence="1">Amidinotransferase</fullName>
    </submittedName>
</protein>
<organism evidence="1 2">
    <name type="scientific">Nocardioides silvaticus</name>
    <dbReference type="NCBI Taxonomy" id="2201891"/>
    <lineage>
        <taxon>Bacteria</taxon>
        <taxon>Bacillati</taxon>
        <taxon>Actinomycetota</taxon>
        <taxon>Actinomycetes</taxon>
        <taxon>Propionibacteriales</taxon>
        <taxon>Nocardioidaceae</taxon>
        <taxon>Nocardioides</taxon>
    </lineage>
</organism>
<dbReference type="OrthoDB" id="9814070at2"/>
<dbReference type="PANTHER" id="PTHR47271">
    <property type="entry name" value="ARGININE DEIMINASE"/>
    <property type="match status" value="1"/>
</dbReference>
<dbReference type="EMBL" id="QGDD01000003">
    <property type="protein sequence ID" value="PWN03180.1"/>
    <property type="molecule type" value="Genomic_DNA"/>
</dbReference>
<name>A0A316TFK2_9ACTN</name>
<keyword evidence="1" id="KW-0808">Transferase</keyword>
<proteinExistence type="predicted"/>
<keyword evidence="2" id="KW-1185">Reference proteome</keyword>